<dbReference type="Proteomes" id="UP001215151">
    <property type="component" value="Unassembled WGS sequence"/>
</dbReference>
<dbReference type="Gene3D" id="3.30.420.10">
    <property type="entry name" value="Ribonuclease H-like superfamily/Ribonuclease H"/>
    <property type="match status" value="1"/>
</dbReference>
<protein>
    <recommendedName>
        <fullName evidence="3">RNase H type-1 domain-containing protein</fullName>
    </recommendedName>
</protein>
<dbReference type="AlphaFoldDB" id="A0AAD7TTG7"/>
<dbReference type="SUPFAM" id="SSF53098">
    <property type="entry name" value="Ribonuclease H-like"/>
    <property type="match status" value="1"/>
</dbReference>
<name>A0AAD7TTG7_9APHY</name>
<organism evidence="1 2">
    <name type="scientific">Trametes cubensis</name>
    <dbReference type="NCBI Taxonomy" id="1111947"/>
    <lineage>
        <taxon>Eukaryota</taxon>
        <taxon>Fungi</taxon>
        <taxon>Dikarya</taxon>
        <taxon>Basidiomycota</taxon>
        <taxon>Agaricomycotina</taxon>
        <taxon>Agaricomycetes</taxon>
        <taxon>Polyporales</taxon>
        <taxon>Polyporaceae</taxon>
        <taxon>Trametes</taxon>
    </lineage>
</organism>
<accession>A0AAD7TTG7</accession>
<gene>
    <name evidence="1" type="ORF">ONZ51_g6841</name>
</gene>
<sequence>MAIHYGYTKSGVHQLHLFSDNESALQSICNTKGGLDTNIAACSTLREWFLRHPQNHLHLHYCPSHSGVTENEAVDCDVRHHVYHPGDLRHIGRPFPKSYSFIRSTITEHALAAWQEAADKRPSEYWGRKYFKHPAFRRLRHTGPFPLKKLGGRPELTARFVRCVTDHAPTSANRCTLLYT</sequence>
<reference evidence="1" key="1">
    <citation type="submission" date="2022-11" db="EMBL/GenBank/DDBJ databases">
        <title>Genome Sequence of Cubamyces cubensis.</title>
        <authorList>
            <person name="Buettner E."/>
        </authorList>
    </citation>
    <scope>NUCLEOTIDE SEQUENCE</scope>
    <source>
        <strain evidence="1">MPL-01</strain>
    </source>
</reference>
<keyword evidence="2" id="KW-1185">Reference proteome</keyword>
<evidence type="ECO:0008006" key="3">
    <source>
        <dbReference type="Google" id="ProtNLM"/>
    </source>
</evidence>
<comment type="caution">
    <text evidence="1">The sequence shown here is derived from an EMBL/GenBank/DDBJ whole genome shotgun (WGS) entry which is preliminary data.</text>
</comment>
<dbReference type="InterPro" id="IPR012337">
    <property type="entry name" value="RNaseH-like_sf"/>
</dbReference>
<proteinExistence type="predicted"/>
<evidence type="ECO:0000313" key="1">
    <source>
        <dbReference type="EMBL" id="KAJ8475008.1"/>
    </source>
</evidence>
<evidence type="ECO:0000313" key="2">
    <source>
        <dbReference type="Proteomes" id="UP001215151"/>
    </source>
</evidence>
<dbReference type="GO" id="GO:0003676">
    <property type="term" value="F:nucleic acid binding"/>
    <property type="evidence" value="ECO:0007669"/>
    <property type="project" value="InterPro"/>
</dbReference>
<dbReference type="EMBL" id="JAPEVG010000171">
    <property type="protein sequence ID" value="KAJ8475008.1"/>
    <property type="molecule type" value="Genomic_DNA"/>
</dbReference>
<dbReference type="InterPro" id="IPR036397">
    <property type="entry name" value="RNaseH_sf"/>
</dbReference>